<comment type="caution">
    <text evidence="1">The sequence shown here is derived from an EMBL/GenBank/DDBJ whole genome shotgun (WGS) entry which is preliminary data.</text>
</comment>
<dbReference type="RefSeq" id="WP_069156322.1">
    <property type="nucleotide sequence ID" value="NZ_DAWDRA010000247.1"/>
</dbReference>
<dbReference type="InterPro" id="IPR043743">
    <property type="entry name" value="DUF5688"/>
</dbReference>
<reference evidence="1 2" key="1">
    <citation type="submission" date="2016-07" db="EMBL/GenBank/DDBJ databases">
        <title>Characterization of isolates of Eisenbergiella tayi derived from blood cultures, using whole genome sequencing.</title>
        <authorList>
            <person name="Burdz T."/>
            <person name="Wiebe D."/>
            <person name="Huynh C."/>
            <person name="Bernard K."/>
        </authorList>
    </citation>
    <scope>NUCLEOTIDE SEQUENCE [LARGE SCALE GENOMIC DNA]</scope>
    <source>
        <strain evidence="1 2">NML 120489</strain>
    </source>
</reference>
<evidence type="ECO:0008006" key="3">
    <source>
        <dbReference type="Google" id="ProtNLM"/>
    </source>
</evidence>
<accession>A0A1E3AYT1</accession>
<dbReference type="Pfam" id="PF18941">
    <property type="entry name" value="DUF5688"/>
    <property type="match status" value="1"/>
</dbReference>
<gene>
    <name evidence="1" type="ORF">BEH84_01559</name>
</gene>
<evidence type="ECO:0000313" key="1">
    <source>
        <dbReference type="EMBL" id="ODM13840.1"/>
    </source>
</evidence>
<dbReference type="AlphaFoldDB" id="A0A1E3AYT1"/>
<dbReference type="EMBL" id="MCGI01000001">
    <property type="protein sequence ID" value="ODM13840.1"/>
    <property type="molecule type" value="Genomic_DNA"/>
</dbReference>
<name>A0A1E3AYT1_9FIRM</name>
<dbReference type="Proteomes" id="UP000095003">
    <property type="component" value="Unassembled WGS sequence"/>
</dbReference>
<evidence type="ECO:0000313" key="2">
    <source>
        <dbReference type="Proteomes" id="UP000095003"/>
    </source>
</evidence>
<sequence length="315" mass="36234">MNKKEFIEMVKEMLQESLGDEYSVVEYSHVKNNKKPLSGLAIQRIGTDLGMVIYLDKVFDEYQNGRETDKIAADLYREIRNAEIPKELSGDFMSAIVNNYESAKPMIFCKLINEKANREMLREVPYFPFLDLAVIFYIQVSKSNEGEMAITIDHKIMDLWGIDSQQLYQDTIYHMETSVPQQLQSFSDIMEGILDEEEKIILREIGINGKGRFETTPELYCLRNSSIFGASSLLYGDTMAKFAEQEQCDMLILPSSICEVLLLPDDGSRNYGELQDMVKTINQTEVSREELLSNSIYKYDRMAKKISIAYQGEEL</sequence>
<proteinExistence type="predicted"/>
<organism evidence="1 2">
    <name type="scientific">Eisenbergiella tayi</name>
    <dbReference type="NCBI Taxonomy" id="1432052"/>
    <lineage>
        <taxon>Bacteria</taxon>
        <taxon>Bacillati</taxon>
        <taxon>Bacillota</taxon>
        <taxon>Clostridia</taxon>
        <taxon>Lachnospirales</taxon>
        <taxon>Lachnospiraceae</taxon>
        <taxon>Eisenbergiella</taxon>
    </lineage>
</organism>
<protein>
    <recommendedName>
        <fullName evidence="3">DUF1444 domain-containing protein</fullName>
    </recommendedName>
</protein>